<dbReference type="AlphaFoldDB" id="A0A7Y1ADA4"/>
<dbReference type="RefSeq" id="WP_169886637.1">
    <property type="nucleotide sequence ID" value="NZ_JAAQWG010000104.1"/>
</dbReference>
<organism evidence="1 2">
    <name type="scientific">Pseudomonas veronii</name>
    <dbReference type="NCBI Taxonomy" id="76761"/>
    <lineage>
        <taxon>Bacteria</taxon>
        <taxon>Pseudomonadati</taxon>
        <taxon>Pseudomonadota</taxon>
        <taxon>Gammaproteobacteria</taxon>
        <taxon>Pseudomonadales</taxon>
        <taxon>Pseudomonadaceae</taxon>
        <taxon>Pseudomonas</taxon>
    </lineage>
</organism>
<sequence>MLGAQEYGKFVSIFNVPTHGDFPVERVAVSNYVSVAPVAAHAESSELQGQLCQTILRDHTMATQLNEKPLSHTSANGSQFKADRCDLKNGVMVERPLDISDVQLCADFSEFGAFHSLEIRERLNGFAGYDCISYTITDVED</sequence>
<reference evidence="1 2" key="1">
    <citation type="journal article" date="2020" name="Front. Microbiol.">
        <title>Genetic Organization of the aprX-lipA2 Operon Affects the Proteolytic Potential of Pseudomonas Species in Milk.</title>
        <authorList>
            <person name="Maier C."/>
            <person name="Huptas C."/>
            <person name="von Neubeck M."/>
            <person name="Scherer S."/>
            <person name="Wenning M."/>
            <person name="Lucking G."/>
        </authorList>
    </citation>
    <scope>NUCLEOTIDE SEQUENCE [LARGE SCALE GENOMIC DNA]</scope>
    <source>
        <strain evidence="1 2">DSM 16272</strain>
    </source>
</reference>
<comment type="caution">
    <text evidence="1">The sequence shown here is derived from an EMBL/GenBank/DDBJ whole genome shotgun (WGS) entry which is preliminary data.</text>
</comment>
<dbReference type="EMBL" id="JAAQWG010000104">
    <property type="protein sequence ID" value="NMY13541.1"/>
    <property type="molecule type" value="Genomic_DNA"/>
</dbReference>
<evidence type="ECO:0000313" key="2">
    <source>
        <dbReference type="Proteomes" id="UP000537729"/>
    </source>
</evidence>
<dbReference type="Proteomes" id="UP000537729">
    <property type="component" value="Unassembled WGS sequence"/>
</dbReference>
<name>A0A7Y1ADA4_PSEVE</name>
<proteinExistence type="predicted"/>
<gene>
    <name evidence="1" type="ORF">HBO38_35035</name>
</gene>
<accession>A0A7Y1ADA4</accession>
<evidence type="ECO:0000313" key="1">
    <source>
        <dbReference type="EMBL" id="NMY13541.1"/>
    </source>
</evidence>
<protein>
    <submittedName>
        <fullName evidence="1">Uncharacterized protein</fullName>
    </submittedName>
</protein>